<reference evidence="3" key="1">
    <citation type="submission" date="2021-11" db="EMBL/GenBank/DDBJ databases">
        <title>Streptomyces corallinus and Kineosporia corallina sp. nov., two new coral-derived marine actinobacteria.</title>
        <authorList>
            <person name="Buangrab K."/>
            <person name="Sutthacheep M."/>
            <person name="Yeemin T."/>
            <person name="Harunari E."/>
            <person name="Igarashi Y."/>
            <person name="Sripreechasak P."/>
            <person name="Kanchanasin P."/>
            <person name="Tanasupawat S."/>
            <person name="Phongsopitanun W."/>
        </authorList>
    </citation>
    <scope>NUCLEOTIDE SEQUENCE</scope>
    <source>
        <strain evidence="3">JCM 31032</strain>
    </source>
</reference>
<dbReference type="EMBL" id="JAJOMB010000014">
    <property type="protein sequence ID" value="MCD5314016.1"/>
    <property type="molecule type" value="Genomic_DNA"/>
</dbReference>
<dbReference type="InterPro" id="IPR002878">
    <property type="entry name" value="ChsH2_C"/>
</dbReference>
<sequence>MIPDDLLAVVEHHGQAVARGEDRAVLADFRQDRIGQLVASARPPREMNAAQVLGVEPGPVEGQYTAHIRYTGAGGDEAIFRSRWIFVDDAWRVTNVRNVPDTPPRWPDPEPDQLEAAHWQGLERGELRLQHCPACGTWIWAPRPICPTCHRARPLWEEVEPHGTVFAWTRTWQPFDPVVTGHLPYVVVNVELAGAGGRRLMGVLLDGDRADVRIGTTVHGEFDNGLLRWRLEAA</sequence>
<evidence type="ECO:0000259" key="1">
    <source>
        <dbReference type="Pfam" id="PF01796"/>
    </source>
</evidence>
<proteinExistence type="predicted"/>
<dbReference type="InterPro" id="IPR012340">
    <property type="entry name" value="NA-bd_OB-fold"/>
</dbReference>
<dbReference type="Proteomes" id="UP001138997">
    <property type="component" value="Unassembled WGS sequence"/>
</dbReference>
<accession>A0A9X1NIU6</accession>
<dbReference type="Pfam" id="PF01796">
    <property type="entry name" value="OB_ChsH2_C"/>
    <property type="match status" value="1"/>
</dbReference>
<dbReference type="Pfam" id="PF12172">
    <property type="entry name" value="zf-ChsH2"/>
    <property type="match status" value="1"/>
</dbReference>
<evidence type="ECO:0000313" key="4">
    <source>
        <dbReference type="Proteomes" id="UP001138997"/>
    </source>
</evidence>
<dbReference type="PANTHER" id="PTHR34075:SF5">
    <property type="entry name" value="BLR3430 PROTEIN"/>
    <property type="match status" value="1"/>
</dbReference>
<evidence type="ECO:0000313" key="3">
    <source>
        <dbReference type="EMBL" id="MCD5314016.1"/>
    </source>
</evidence>
<dbReference type="Gene3D" id="6.10.30.10">
    <property type="match status" value="1"/>
</dbReference>
<dbReference type="RefSeq" id="WP_231446196.1">
    <property type="nucleotide sequence ID" value="NZ_JAJOMB010000014.1"/>
</dbReference>
<feature type="domain" description="ChsH2 C-terminal OB-fold" evidence="1">
    <location>
        <begin position="156"/>
        <end position="222"/>
    </location>
</feature>
<feature type="domain" description="ChsH2 rubredoxin-like zinc ribbon" evidence="2">
    <location>
        <begin position="119"/>
        <end position="152"/>
    </location>
</feature>
<dbReference type="InterPro" id="IPR052513">
    <property type="entry name" value="Thioester_dehydratase-like"/>
</dbReference>
<comment type="caution">
    <text evidence="3">The sequence shown here is derived from an EMBL/GenBank/DDBJ whole genome shotgun (WGS) entry which is preliminary data.</text>
</comment>
<keyword evidence="4" id="KW-1185">Reference proteome</keyword>
<name>A0A9X1NIU6_9ACTN</name>
<gene>
    <name evidence="3" type="ORF">LR394_24205</name>
</gene>
<dbReference type="AlphaFoldDB" id="A0A9X1NIU6"/>
<dbReference type="SUPFAM" id="SSF50249">
    <property type="entry name" value="Nucleic acid-binding proteins"/>
    <property type="match status" value="1"/>
</dbReference>
<dbReference type="PANTHER" id="PTHR34075">
    <property type="entry name" value="BLR3430 PROTEIN"/>
    <property type="match status" value="1"/>
</dbReference>
<protein>
    <submittedName>
        <fullName evidence="3">Zinc ribbon domain-containing protein</fullName>
    </submittedName>
</protein>
<organism evidence="3 4">
    <name type="scientific">Kineosporia babensis</name>
    <dbReference type="NCBI Taxonomy" id="499548"/>
    <lineage>
        <taxon>Bacteria</taxon>
        <taxon>Bacillati</taxon>
        <taxon>Actinomycetota</taxon>
        <taxon>Actinomycetes</taxon>
        <taxon>Kineosporiales</taxon>
        <taxon>Kineosporiaceae</taxon>
        <taxon>Kineosporia</taxon>
    </lineage>
</organism>
<dbReference type="InterPro" id="IPR022002">
    <property type="entry name" value="ChsH2_Znr"/>
</dbReference>
<evidence type="ECO:0000259" key="2">
    <source>
        <dbReference type="Pfam" id="PF12172"/>
    </source>
</evidence>